<dbReference type="RefSeq" id="WP_040746078.1">
    <property type="nucleotide sequence ID" value="NZ_JACHIT010000001.1"/>
</dbReference>
<evidence type="ECO:0000313" key="2">
    <source>
        <dbReference type="EMBL" id="MBB5914684.1"/>
    </source>
</evidence>
<accession>A0A7W9PFK4</accession>
<organism evidence="2 3">
    <name type="scientific">Nocardia transvalensis</name>
    <dbReference type="NCBI Taxonomy" id="37333"/>
    <lineage>
        <taxon>Bacteria</taxon>
        <taxon>Bacillati</taxon>
        <taxon>Actinomycetota</taxon>
        <taxon>Actinomycetes</taxon>
        <taxon>Mycobacteriales</taxon>
        <taxon>Nocardiaceae</taxon>
        <taxon>Nocardia</taxon>
    </lineage>
</organism>
<evidence type="ECO:0000313" key="3">
    <source>
        <dbReference type="Proteomes" id="UP000540412"/>
    </source>
</evidence>
<feature type="compositionally biased region" description="Basic and acidic residues" evidence="1">
    <location>
        <begin position="53"/>
        <end position="71"/>
    </location>
</feature>
<keyword evidence="3" id="KW-1185">Reference proteome</keyword>
<feature type="region of interest" description="Disordered" evidence="1">
    <location>
        <begin position="41"/>
        <end position="78"/>
    </location>
</feature>
<gene>
    <name evidence="2" type="ORF">BJY24_003551</name>
</gene>
<dbReference type="Proteomes" id="UP000540412">
    <property type="component" value="Unassembled WGS sequence"/>
</dbReference>
<reference evidence="2 3" key="1">
    <citation type="submission" date="2020-08" db="EMBL/GenBank/DDBJ databases">
        <title>Sequencing the genomes of 1000 actinobacteria strains.</title>
        <authorList>
            <person name="Klenk H.-P."/>
        </authorList>
    </citation>
    <scope>NUCLEOTIDE SEQUENCE [LARGE SCALE GENOMIC DNA]</scope>
    <source>
        <strain evidence="2 3">DSM 43582</strain>
    </source>
</reference>
<dbReference type="AlphaFoldDB" id="A0A7W9PFK4"/>
<name>A0A7W9PFK4_9NOCA</name>
<evidence type="ECO:0000256" key="1">
    <source>
        <dbReference type="SAM" id="MobiDB-lite"/>
    </source>
</evidence>
<dbReference type="EMBL" id="JACHIT010000001">
    <property type="protein sequence ID" value="MBB5914684.1"/>
    <property type="molecule type" value="Genomic_DNA"/>
</dbReference>
<feature type="region of interest" description="Disordered" evidence="1">
    <location>
        <begin position="1"/>
        <end position="28"/>
    </location>
</feature>
<sequence>MAITPEENLRTAREILGPTLRDERGPEARAKMDQAIAWLREMEESEQPPATEEQQKNWDRWRDSELKRIERNQGNASE</sequence>
<protein>
    <submittedName>
        <fullName evidence="2">Uncharacterized protein</fullName>
    </submittedName>
</protein>
<comment type="caution">
    <text evidence="2">The sequence shown here is derived from an EMBL/GenBank/DDBJ whole genome shotgun (WGS) entry which is preliminary data.</text>
</comment>
<proteinExistence type="predicted"/>